<feature type="binding site" evidence="2">
    <location>
        <position position="371"/>
    </location>
    <ligand>
        <name>Zn(2+)</name>
        <dbReference type="ChEBI" id="CHEBI:29105"/>
        <note>catalytic</note>
    </ligand>
</feature>
<dbReference type="SUPFAM" id="SSF55486">
    <property type="entry name" value="Metalloproteases ('zincins'), catalytic domain"/>
    <property type="match status" value="1"/>
</dbReference>
<evidence type="ECO:0000259" key="4">
    <source>
        <dbReference type="Pfam" id="PF01433"/>
    </source>
</evidence>
<keyword evidence="2" id="KW-0862">Zinc</keyword>
<evidence type="ECO:0000313" key="5">
    <source>
        <dbReference type="EMBL" id="THF47721.1"/>
    </source>
</evidence>
<keyword evidence="6" id="KW-1185">Reference proteome</keyword>
<dbReference type="Gene3D" id="1.10.390.10">
    <property type="entry name" value="Neutral Protease Domain 2"/>
    <property type="match status" value="1"/>
</dbReference>
<dbReference type="EMBL" id="SSNZ01000011">
    <property type="protein sequence ID" value="THF47721.1"/>
    <property type="molecule type" value="Genomic_DNA"/>
</dbReference>
<feature type="chain" id="PRO_5020585860" evidence="3">
    <location>
        <begin position="18"/>
        <end position="630"/>
    </location>
</feature>
<reference evidence="5 6" key="1">
    <citation type="submission" date="2019-04" db="EMBL/GenBank/DDBJ databases">
        <title>Flavobacterium sp. nov. isolated from construction timber.</title>
        <authorList>
            <person name="Lin S.-Y."/>
            <person name="Chang C.-T."/>
            <person name="Young C.-C."/>
        </authorList>
    </citation>
    <scope>NUCLEOTIDE SEQUENCE [LARGE SCALE GENOMIC DNA]</scope>
    <source>
        <strain evidence="5 6">CC-CTC003</strain>
    </source>
</reference>
<evidence type="ECO:0000256" key="3">
    <source>
        <dbReference type="SAM" id="SignalP"/>
    </source>
</evidence>
<dbReference type="PANTHER" id="PTHR45726:SF3">
    <property type="entry name" value="LEUKOTRIENE A-4 HYDROLASE"/>
    <property type="match status" value="1"/>
</dbReference>
<dbReference type="InterPro" id="IPR014782">
    <property type="entry name" value="Peptidase_M1_dom"/>
</dbReference>
<dbReference type="CDD" id="cd09604">
    <property type="entry name" value="M1_APN_like"/>
    <property type="match status" value="1"/>
</dbReference>
<dbReference type="InterPro" id="IPR027268">
    <property type="entry name" value="Peptidase_M4/M1_CTD_sf"/>
</dbReference>
<feature type="binding site" evidence="2">
    <location>
        <position position="390"/>
    </location>
    <ligand>
        <name>Zn(2+)</name>
        <dbReference type="ChEBI" id="CHEBI:29105"/>
        <note>catalytic</note>
    </ligand>
</feature>
<organism evidence="5 6">
    <name type="scientific">Flavobacterium supellecticarium</name>
    <dbReference type="NCBI Taxonomy" id="2565924"/>
    <lineage>
        <taxon>Bacteria</taxon>
        <taxon>Pseudomonadati</taxon>
        <taxon>Bacteroidota</taxon>
        <taxon>Flavobacteriia</taxon>
        <taxon>Flavobacteriales</taxon>
        <taxon>Flavobacteriaceae</taxon>
        <taxon>Flavobacterium</taxon>
    </lineage>
</organism>
<feature type="binding site" evidence="2">
    <location>
        <position position="367"/>
    </location>
    <ligand>
        <name>Zn(2+)</name>
        <dbReference type="ChEBI" id="CHEBI:29105"/>
        <note>catalytic</note>
    </ligand>
</feature>
<dbReference type="OrthoDB" id="9814383at2"/>
<proteinExistence type="predicted"/>
<comment type="caution">
    <text evidence="5">The sequence shown here is derived from an EMBL/GenBank/DDBJ whole genome shotgun (WGS) entry which is preliminary data.</text>
</comment>
<dbReference type="PANTHER" id="PTHR45726">
    <property type="entry name" value="LEUKOTRIENE A-4 HYDROLASE"/>
    <property type="match status" value="1"/>
</dbReference>
<feature type="domain" description="Peptidase M1 membrane alanine aminopeptidase" evidence="4">
    <location>
        <begin position="358"/>
        <end position="512"/>
    </location>
</feature>
<accession>A0A4S3ZQA8</accession>
<gene>
    <name evidence="5" type="ORF">E6C50_16620</name>
</gene>
<feature type="signal peptide" evidence="3">
    <location>
        <begin position="1"/>
        <end position="17"/>
    </location>
</feature>
<evidence type="ECO:0000256" key="2">
    <source>
        <dbReference type="PIRSR" id="PIRSR634015-3"/>
    </source>
</evidence>
<dbReference type="Proteomes" id="UP000307507">
    <property type="component" value="Unassembled WGS sequence"/>
</dbReference>
<keyword evidence="3" id="KW-0732">Signal</keyword>
<name>A0A4S3ZQA8_9FLAO</name>
<evidence type="ECO:0000313" key="6">
    <source>
        <dbReference type="Proteomes" id="UP000307507"/>
    </source>
</evidence>
<evidence type="ECO:0000256" key="1">
    <source>
        <dbReference type="PIRSR" id="PIRSR634015-1"/>
    </source>
</evidence>
<protein>
    <submittedName>
        <fullName evidence="5">M1 family metallopeptidase</fullName>
    </submittedName>
</protein>
<comment type="cofactor">
    <cofactor evidence="2">
        <name>Zn(2+)</name>
        <dbReference type="ChEBI" id="CHEBI:29105"/>
    </cofactor>
    <text evidence="2">Binds 1 zinc ion per subunit.</text>
</comment>
<keyword evidence="2" id="KW-0479">Metal-binding</keyword>
<dbReference type="Pfam" id="PF01433">
    <property type="entry name" value="Peptidase_M1"/>
    <property type="match status" value="1"/>
</dbReference>
<sequence length="630" mass="72616">MKKLFLLSLLSIGSLWAQKNNPDPGYWQQHVDYKMEVNMDVKNFQYKGKQTLVYTNNSPDTLRKVFYHLYFNAFQPGSEMDARLKTISDPDKRMVKSFKTGDKTVKESRISTLKPNEIGYLKVANFKQDGIAATSRVVGTVLEVELAKPILPGKSTTFALDFDGQVPLQIRRSGRNSDEGVALSMTQWYPKIAEFDFEGWHADPYIGREFHGVWGDFDVKITIDKDYVIGSTGYLQNKNEIGHGYEDKGTTVTYPKKTKTLTWHFVAPMVHDFAWGADKDFIHDIYPGPNNVELHFFYKNNPKYMDKWKELQPKTAALMDFFNKSVGEYPYKQYSVIQGGDGGMEYAMCTLITGDRSLPSLIGVTAHEMAHSWFQHVLATNESKHFWMDEGFTSFISDLAMIKVMDKKLQEDENPFQSAYNNYFYMVNTGHEQPQSTHADRFDENMIYSISAYSKGEVFLTQLGYVIGMDKMMETLKRYFHDYKFTHPTPNDFKRTAERVSGASLDWYLNDWTKTTNTIDYGIKSVTEDGKNTKVTLERIGRMPMPLDILVVYQDGSKESFYIPNTLMRWNKENPFPEIQRTVLGGWDWAFTTYDFTIGKEKKAIKAIVIDPSDLMADVKKENNVYEVKP</sequence>
<dbReference type="RefSeq" id="WP_136404395.1">
    <property type="nucleotide sequence ID" value="NZ_SSNZ01000011.1"/>
</dbReference>
<dbReference type="InterPro" id="IPR034015">
    <property type="entry name" value="M1_LTA4H"/>
</dbReference>
<dbReference type="AlphaFoldDB" id="A0A4S3ZQA8"/>
<dbReference type="GO" id="GO:0008237">
    <property type="term" value="F:metallopeptidase activity"/>
    <property type="evidence" value="ECO:0007669"/>
    <property type="project" value="InterPro"/>
</dbReference>
<feature type="active site" description="Proton donor" evidence="1">
    <location>
        <position position="453"/>
    </location>
</feature>
<dbReference type="GO" id="GO:0008270">
    <property type="term" value="F:zinc ion binding"/>
    <property type="evidence" value="ECO:0007669"/>
    <property type="project" value="InterPro"/>
</dbReference>
<feature type="active site" description="Proton acceptor" evidence="1">
    <location>
        <position position="368"/>
    </location>
</feature>